<gene>
    <name evidence="1" type="ORF">LOK49_LG03G03622</name>
</gene>
<organism evidence="1 2">
    <name type="scientific">Camellia lanceoleosa</name>
    <dbReference type="NCBI Taxonomy" id="1840588"/>
    <lineage>
        <taxon>Eukaryota</taxon>
        <taxon>Viridiplantae</taxon>
        <taxon>Streptophyta</taxon>
        <taxon>Embryophyta</taxon>
        <taxon>Tracheophyta</taxon>
        <taxon>Spermatophyta</taxon>
        <taxon>Magnoliopsida</taxon>
        <taxon>eudicotyledons</taxon>
        <taxon>Gunneridae</taxon>
        <taxon>Pentapetalae</taxon>
        <taxon>asterids</taxon>
        <taxon>Ericales</taxon>
        <taxon>Theaceae</taxon>
        <taxon>Camellia</taxon>
    </lineage>
</organism>
<evidence type="ECO:0000313" key="2">
    <source>
        <dbReference type="Proteomes" id="UP001060215"/>
    </source>
</evidence>
<name>A0ACC0I765_9ERIC</name>
<comment type="caution">
    <text evidence="1">The sequence shown here is derived from an EMBL/GenBank/DDBJ whole genome shotgun (WGS) entry which is preliminary data.</text>
</comment>
<reference evidence="1 2" key="1">
    <citation type="journal article" date="2022" name="Plant J.">
        <title>Chromosome-level genome of Camellia lanceoleosa provides a valuable resource for understanding genome evolution and self-incompatibility.</title>
        <authorList>
            <person name="Gong W."/>
            <person name="Xiao S."/>
            <person name="Wang L."/>
            <person name="Liao Z."/>
            <person name="Chang Y."/>
            <person name="Mo W."/>
            <person name="Hu G."/>
            <person name="Li W."/>
            <person name="Zhao G."/>
            <person name="Zhu H."/>
            <person name="Hu X."/>
            <person name="Ji K."/>
            <person name="Xiang X."/>
            <person name="Song Q."/>
            <person name="Yuan D."/>
            <person name="Jin S."/>
            <person name="Zhang L."/>
        </authorList>
    </citation>
    <scope>NUCLEOTIDE SEQUENCE [LARGE SCALE GENOMIC DNA]</scope>
    <source>
        <strain evidence="1">SQ_2022a</strain>
    </source>
</reference>
<evidence type="ECO:0000313" key="1">
    <source>
        <dbReference type="EMBL" id="KAI8021202.1"/>
    </source>
</evidence>
<sequence>MEVGRRKRTTRNGVVAGSVLESRMKSDEIKGGIKVFNGEEENSEESGDKSLRPKPSPIGVSGKRKTWKSENSDGLQRSPIQIARKRFEINKNLDVQCKELSVSTDGIKKNPVQSKKSRSEQLSVFVDGIERIPIHKMKTRSEESKELNVFVERTERNPNQVRKAKSESQKLIGESDDGFERNLLQLRKVKPESNKALDESVDIKAKLVSNKSLDGPSKNLDGLGDGTGRNSFELKVAKPESNEAFVESIVAIEKSPVGIEETGADETCKECGVCEEKVISSSLSNMDEVKYAPKLVANDDDEDWDEALDEGIEIEIEKKSFDVKKISIPEQKPKQVVNEEKMLHKVQEKPLPISPLVKKQAITIVNHSRIHPTPKKTKPIPMSHGFQRSPETQTGFRRISQTHNKLQSLVDLVMWRDVSKLAFVFGIGTFIIIASSYTKDINISFITVVSYLGLVYLAVIFLFRSIICRGVIGGDDTNQDYVVGEEEAVWLVKMILPYLNEFLLKFTAFFCGDPATTMKLTIMLFVLAKCGSSITIWKIAKLGFFEIFSVPKICKFWIGKLRDTWESCSHKNAVAFGIFALVWNLSSVVARIWAVFMLFVAFRCYQQSLVRDDWVEDEAKCETTCQVQIGGQRQRSGPTLVELKERK</sequence>
<dbReference type="EMBL" id="CM045763">
    <property type="protein sequence ID" value="KAI8021202.1"/>
    <property type="molecule type" value="Genomic_DNA"/>
</dbReference>
<accession>A0ACC0I765</accession>
<protein>
    <submittedName>
        <fullName evidence="1">Reticulon-like protein B21</fullName>
    </submittedName>
</protein>
<keyword evidence="2" id="KW-1185">Reference proteome</keyword>
<dbReference type="Proteomes" id="UP001060215">
    <property type="component" value="Chromosome 6"/>
</dbReference>
<proteinExistence type="predicted"/>